<dbReference type="EMBL" id="MCGO01000021">
    <property type="protein sequence ID" value="ORY44788.1"/>
    <property type="molecule type" value="Genomic_DNA"/>
</dbReference>
<gene>
    <name evidence="12" type="ORF">BCR33DRAFT_679304</name>
</gene>
<feature type="domain" description="Helicase ATP-binding" evidence="10">
    <location>
        <begin position="199"/>
        <end position="365"/>
    </location>
</feature>
<dbReference type="GO" id="GO:0003682">
    <property type="term" value="F:chromatin binding"/>
    <property type="evidence" value="ECO:0007669"/>
    <property type="project" value="TreeGrafter"/>
</dbReference>
<dbReference type="InterPro" id="IPR000330">
    <property type="entry name" value="SNF2_N"/>
</dbReference>
<evidence type="ECO:0000256" key="3">
    <source>
        <dbReference type="ARBA" id="ARBA00022741"/>
    </source>
</evidence>
<dbReference type="Proteomes" id="UP000193642">
    <property type="component" value="Unassembled WGS sequence"/>
</dbReference>
<comment type="similarity">
    <text evidence="2">Belongs to the SNF2/RAD54 helicase family.</text>
</comment>
<sequence>MTSHSPSKTTASPMNDSQLKEPMELQADNEIVNKDILAEEAKLAAESESKEQQRLKQQSNEEFDEHIAAQRKSRLNFLLTQAGAYSKWLASRLELRQNEQASGVRESAPQQEEDTGKKRKGRPAKPATTAQPAKKAKVTADELISEASAVLANANANSEAKAKAETHQPDDPKRNHRQPALVTGCVMREYQIVGMEWLISLWEQGLNGILADEMGLGKTLQTISFLAHLVEMNVWGPFLIVAPLSTLANWVSEIHRFTPSLKVVLYHGIATERANIRKTQLSVMNKSFPIVVTSFEIAMNDRRYLQKIKWKYIIVDEGHRLKNMNCRLIRELKTYPSANRLILSGTPLQNNLTELWSLLNFLMPDIFESITDFESWFDLDDIKNSDDPSGIDKESTTLVSQLHEILKPFLLRRIKTEVEVDLPKKRELFLFAPLVPKQKELYDACVGGIAQFREYLIQKRESNLKTLGEEVEPTNEDIPSDDANEDEDISIRVKRGRKSTTRVGKYQDDIDDDEYFDMLEDQAANEEDTSKPAKKQEPSSRKIVGNQKLQNLIMQLRKICNHPYLFDVPNDEAEKDFDYHSSQVFEIMRDNEPTKSEIAVRLPDIVACSGKMLMLERLLPELFKRGHKVLIFSQMTRQLDILADWFEFIKKWSFCRIDGNVNIETRREQIHSFNTDPEVKVFLLSTRSGGLGINLTSADTVIIYDSDWNPQMDLQAQDRVHRIGQTKPVIIYRLVTSGTVEKRILDRAASKRKLEKLVIHKSEFKGSSRYYKSDKKVSDIEDLVSILAADEAESVTLSGVDPDSADGDMILMDRVISKEALAQILDRSPEAFNKAALVGMASQAGAGNNRFQEVAEERDESNDLLAKMKA</sequence>
<keyword evidence="4" id="KW-0378">Hydrolase</keyword>
<keyword evidence="5" id="KW-0347">Helicase</keyword>
<keyword evidence="6" id="KW-0067">ATP-binding</keyword>
<proteinExistence type="inferred from homology"/>
<evidence type="ECO:0000256" key="9">
    <source>
        <dbReference type="SAM" id="MobiDB-lite"/>
    </source>
</evidence>
<evidence type="ECO:0000259" key="10">
    <source>
        <dbReference type="PROSITE" id="PS51192"/>
    </source>
</evidence>
<dbReference type="FunFam" id="3.40.50.10810:FF:000015">
    <property type="entry name" value="lymphoid-specific helicase isoform X1"/>
    <property type="match status" value="1"/>
</dbReference>
<comment type="caution">
    <text evidence="12">The sequence shown here is derived from an EMBL/GenBank/DDBJ whole genome shotgun (WGS) entry which is preliminary data.</text>
</comment>
<dbReference type="Gene3D" id="3.40.50.10810">
    <property type="entry name" value="Tandem AAA-ATPase domain"/>
    <property type="match status" value="1"/>
</dbReference>
<evidence type="ECO:0000256" key="7">
    <source>
        <dbReference type="ARBA" id="ARBA00023054"/>
    </source>
</evidence>
<feature type="region of interest" description="Disordered" evidence="9">
    <location>
        <begin position="1"/>
        <end position="30"/>
    </location>
</feature>
<dbReference type="CDD" id="cd18793">
    <property type="entry name" value="SF2_C_SNF"/>
    <property type="match status" value="1"/>
</dbReference>
<name>A0A1Y2CCM3_9FUNG</name>
<dbReference type="InterPro" id="IPR014001">
    <property type="entry name" value="Helicase_ATP-bd"/>
</dbReference>
<evidence type="ECO:0000256" key="8">
    <source>
        <dbReference type="ARBA" id="ARBA00023242"/>
    </source>
</evidence>
<dbReference type="GO" id="GO:0006346">
    <property type="term" value="P:DNA methylation-dependent constitutive heterochromatin formation"/>
    <property type="evidence" value="ECO:0007669"/>
    <property type="project" value="TreeGrafter"/>
</dbReference>
<dbReference type="PANTHER" id="PTHR47161:SF1">
    <property type="entry name" value="LYMPHOID-SPECIFIC HELICASE"/>
    <property type="match status" value="1"/>
</dbReference>
<dbReference type="GO" id="GO:0005524">
    <property type="term" value="F:ATP binding"/>
    <property type="evidence" value="ECO:0007669"/>
    <property type="project" value="UniProtKB-KW"/>
</dbReference>
<evidence type="ECO:0000256" key="5">
    <source>
        <dbReference type="ARBA" id="ARBA00022806"/>
    </source>
</evidence>
<keyword evidence="3" id="KW-0547">Nucleotide-binding</keyword>
<keyword evidence="13" id="KW-1185">Reference proteome</keyword>
<dbReference type="GO" id="GO:0044027">
    <property type="term" value="P:negative regulation of gene expression via chromosomal CpG island methylation"/>
    <property type="evidence" value="ECO:0007669"/>
    <property type="project" value="TreeGrafter"/>
</dbReference>
<feature type="compositionally biased region" description="Basic and acidic residues" evidence="9">
    <location>
        <begin position="160"/>
        <end position="173"/>
    </location>
</feature>
<dbReference type="InterPro" id="IPR038718">
    <property type="entry name" value="SNF2-like_sf"/>
</dbReference>
<dbReference type="InterPro" id="IPR027417">
    <property type="entry name" value="P-loop_NTPase"/>
</dbReference>
<dbReference type="GO" id="GO:0031508">
    <property type="term" value="P:pericentric heterochromatin formation"/>
    <property type="evidence" value="ECO:0007669"/>
    <property type="project" value="TreeGrafter"/>
</dbReference>
<dbReference type="Gene3D" id="3.40.50.300">
    <property type="entry name" value="P-loop containing nucleotide triphosphate hydrolases"/>
    <property type="match status" value="1"/>
</dbReference>
<feature type="compositionally biased region" description="Acidic residues" evidence="9">
    <location>
        <begin position="469"/>
        <end position="488"/>
    </location>
</feature>
<organism evidence="12 13">
    <name type="scientific">Rhizoclosmatium globosum</name>
    <dbReference type="NCBI Taxonomy" id="329046"/>
    <lineage>
        <taxon>Eukaryota</taxon>
        <taxon>Fungi</taxon>
        <taxon>Fungi incertae sedis</taxon>
        <taxon>Chytridiomycota</taxon>
        <taxon>Chytridiomycota incertae sedis</taxon>
        <taxon>Chytridiomycetes</taxon>
        <taxon>Chytridiales</taxon>
        <taxon>Chytriomycetaceae</taxon>
        <taxon>Rhizoclosmatium</taxon>
    </lineage>
</organism>
<feature type="region of interest" description="Disordered" evidence="9">
    <location>
        <begin position="99"/>
        <end position="139"/>
    </location>
</feature>
<dbReference type="InterPro" id="IPR049730">
    <property type="entry name" value="SNF2/RAD54-like_C"/>
</dbReference>
<keyword evidence="7" id="KW-0175">Coiled coil</keyword>
<keyword evidence="8" id="KW-0539">Nucleus</keyword>
<feature type="compositionally biased region" description="Low complexity" evidence="9">
    <location>
        <begin position="124"/>
        <end position="133"/>
    </location>
</feature>
<evidence type="ECO:0000256" key="2">
    <source>
        <dbReference type="ARBA" id="ARBA00007025"/>
    </source>
</evidence>
<dbReference type="AlphaFoldDB" id="A0A1Y2CCM3"/>
<evidence type="ECO:0000313" key="12">
    <source>
        <dbReference type="EMBL" id="ORY44788.1"/>
    </source>
</evidence>
<dbReference type="STRING" id="329046.A0A1Y2CCM3"/>
<dbReference type="GO" id="GO:0070987">
    <property type="term" value="P:error-free translesion synthesis"/>
    <property type="evidence" value="ECO:0007669"/>
    <property type="project" value="EnsemblFungi"/>
</dbReference>
<evidence type="ECO:0000256" key="1">
    <source>
        <dbReference type="ARBA" id="ARBA00004123"/>
    </source>
</evidence>
<feature type="region of interest" description="Disordered" evidence="9">
    <location>
        <begin position="155"/>
        <end position="177"/>
    </location>
</feature>
<dbReference type="SMART" id="SM00490">
    <property type="entry name" value="HELICc"/>
    <property type="match status" value="1"/>
</dbReference>
<dbReference type="GO" id="GO:0005721">
    <property type="term" value="C:pericentric heterochromatin"/>
    <property type="evidence" value="ECO:0007669"/>
    <property type="project" value="TreeGrafter"/>
</dbReference>
<reference evidence="12 13" key="1">
    <citation type="submission" date="2016-07" db="EMBL/GenBank/DDBJ databases">
        <title>Pervasive Adenine N6-methylation of Active Genes in Fungi.</title>
        <authorList>
            <consortium name="DOE Joint Genome Institute"/>
            <person name="Mondo S.J."/>
            <person name="Dannebaum R.O."/>
            <person name="Kuo R.C."/>
            <person name="Labutti K."/>
            <person name="Haridas S."/>
            <person name="Kuo A."/>
            <person name="Salamov A."/>
            <person name="Ahrendt S.R."/>
            <person name="Lipzen A."/>
            <person name="Sullivan W."/>
            <person name="Andreopoulos W.B."/>
            <person name="Clum A."/>
            <person name="Lindquist E."/>
            <person name="Daum C."/>
            <person name="Ramamoorthy G.K."/>
            <person name="Gryganskyi A."/>
            <person name="Culley D."/>
            <person name="Magnuson J.K."/>
            <person name="James T.Y."/>
            <person name="O'Malley M.A."/>
            <person name="Stajich J.E."/>
            <person name="Spatafora J.W."/>
            <person name="Visel A."/>
            <person name="Grigoriev I.V."/>
        </authorList>
    </citation>
    <scope>NUCLEOTIDE SEQUENCE [LARGE SCALE GENOMIC DNA]</scope>
    <source>
        <strain evidence="12 13">JEL800</strain>
    </source>
</reference>
<dbReference type="GO" id="GO:0004386">
    <property type="term" value="F:helicase activity"/>
    <property type="evidence" value="ECO:0007669"/>
    <property type="project" value="UniProtKB-KW"/>
</dbReference>
<dbReference type="PROSITE" id="PS51192">
    <property type="entry name" value="HELICASE_ATP_BIND_1"/>
    <property type="match status" value="1"/>
</dbReference>
<feature type="domain" description="Helicase C-terminal" evidence="11">
    <location>
        <begin position="614"/>
        <end position="765"/>
    </location>
</feature>
<comment type="subcellular location">
    <subcellularLocation>
        <location evidence="1">Nucleus</location>
    </subcellularLocation>
</comment>
<dbReference type="InterPro" id="IPR001650">
    <property type="entry name" value="Helicase_C-like"/>
</dbReference>
<dbReference type="Pfam" id="PF00271">
    <property type="entry name" value="Helicase_C"/>
    <property type="match status" value="1"/>
</dbReference>
<dbReference type="PANTHER" id="PTHR47161">
    <property type="entry name" value="LYMPHOID-SPECIFIC HELICASE"/>
    <property type="match status" value="1"/>
</dbReference>
<feature type="compositionally biased region" description="Basic and acidic residues" evidence="9">
    <location>
        <begin position="42"/>
        <end position="54"/>
    </location>
</feature>
<dbReference type="GO" id="GO:0016787">
    <property type="term" value="F:hydrolase activity"/>
    <property type="evidence" value="ECO:0007669"/>
    <property type="project" value="UniProtKB-KW"/>
</dbReference>
<evidence type="ECO:0000256" key="6">
    <source>
        <dbReference type="ARBA" id="ARBA00022840"/>
    </source>
</evidence>
<evidence type="ECO:0000256" key="4">
    <source>
        <dbReference type="ARBA" id="ARBA00022801"/>
    </source>
</evidence>
<protein>
    <submittedName>
        <fullName evidence="12">Uncharacterized protein</fullName>
    </submittedName>
</protein>
<evidence type="ECO:0000259" key="11">
    <source>
        <dbReference type="PROSITE" id="PS51194"/>
    </source>
</evidence>
<dbReference type="GO" id="GO:0005634">
    <property type="term" value="C:nucleus"/>
    <property type="evidence" value="ECO:0007669"/>
    <property type="project" value="UniProtKB-SubCell"/>
</dbReference>
<accession>A0A1Y2CCM3</accession>
<dbReference type="PROSITE" id="PS51194">
    <property type="entry name" value="HELICASE_CTER"/>
    <property type="match status" value="1"/>
</dbReference>
<dbReference type="GO" id="GO:0006312">
    <property type="term" value="P:mitotic recombination"/>
    <property type="evidence" value="ECO:0007669"/>
    <property type="project" value="EnsemblFungi"/>
</dbReference>
<feature type="compositionally biased region" description="Polar residues" evidence="9">
    <location>
        <begin position="1"/>
        <end position="17"/>
    </location>
</feature>
<evidence type="ECO:0000313" key="13">
    <source>
        <dbReference type="Proteomes" id="UP000193642"/>
    </source>
</evidence>
<dbReference type="Pfam" id="PF00176">
    <property type="entry name" value="SNF2-rel_dom"/>
    <property type="match status" value="1"/>
</dbReference>
<dbReference type="OrthoDB" id="5857104at2759"/>
<dbReference type="SMART" id="SM00487">
    <property type="entry name" value="DEXDc"/>
    <property type="match status" value="1"/>
</dbReference>
<feature type="region of interest" description="Disordered" evidence="9">
    <location>
        <begin position="467"/>
        <end position="489"/>
    </location>
</feature>
<dbReference type="SUPFAM" id="SSF52540">
    <property type="entry name" value="P-loop containing nucleoside triphosphate hydrolases"/>
    <property type="match status" value="2"/>
</dbReference>
<feature type="region of interest" description="Disordered" evidence="9">
    <location>
        <begin position="42"/>
        <end position="67"/>
    </location>
</feature>